<feature type="non-terminal residue" evidence="2">
    <location>
        <position position="81"/>
    </location>
</feature>
<protein>
    <submittedName>
        <fullName evidence="2">Ring finger proteinlike</fullName>
    </submittedName>
</protein>
<evidence type="ECO:0000313" key="2">
    <source>
        <dbReference type="EMBL" id="QQP40855.1"/>
    </source>
</evidence>
<dbReference type="AlphaFoldDB" id="A0A7T8K0W3"/>
<proteinExistence type="predicted"/>
<organism evidence="2 3">
    <name type="scientific">Caligus rogercresseyi</name>
    <name type="common">Sea louse</name>
    <dbReference type="NCBI Taxonomy" id="217165"/>
    <lineage>
        <taxon>Eukaryota</taxon>
        <taxon>Metazoa</taxon>
        <taxon>Ecdysozoa</taxon>
        <taxon>Arthropoda</taxon>
        <taxon>Crustacea</taxon>
        <taxon>Multicrustacea</taxon>
        <taxon>Hexanauplia</taxon>
        <taxon>Copepoda</taxon>
        <taxon>Siphonostomatoida</taxon>
        <taxon>Caligidae</taxon>
        <taxon>Caligus</taxon>
    </lineage>
</organism>
<name>A0A7T8K0W3_CALRO</name>
<keyword evidence="3" id="KW-1185">Reference proteome</keyword>
<sequence>RCSPPALVLSLSPGLGHDGLPSPGACYAPGGASNAAPQPPVPPGGGIIGNGDRGNPPNPRGPASPCNELLAAAMRSSAAAS</sequence>
<feature type="non-terminal residue" evidence="2">
    <location>
        <position position="1"/>
    </location>
</feature>
<evidence type="ECO:0000313" key="3">
    <source>
        <dbReference type="Proteomes" id="UP000595437"/>
    </source>
</evidence>
<evidence type="ECO:0000256" key="1">
    <source>
        <dbReference type="SAM" id="MobiDB-lite"/>
    </source>
</evidence>
<dbReference type="Proteomes" id="UP000595437">
    <property type="component" value="Chromosome 10"/>
</dbReference>
<feature type="region of interest" description="Disordered" evidence="1">
    <location>
        <begin position="12"/>
        <end position="66"/>
    </location>
</feature>
<accession>A0A7T8K0W3</accession>
<reference evidence="3" key="1">
    <citation type="submission" date="2021-01" db="EMBL/GenBank/DDBJ databases">
        <title>Caligus Genome Assembly.</title>
        <authorList>
            <person name="Gallardo-Escarate C."/>
        </authorList>
    </citation>
    <scope>NUCLEOTIDE SEQUENCE [LARGE SCALE GENOMIC DNA]</scope>
</reference>
<gene>
    <name evidence="2" type="ORF">FKW44_015043</name>
</gene>
<dbReference type="EMBL" id="CP045899">
    <property type="protein sequence ID" value="QQP40855.1"/>
    <property type="molecule type" value="Genomic_DNA"/>
</dbReference>